<feature type="region of interest" description="Disordered" evidence="1">
    <location>
        <begin position="416"/>
        <end position="438"/>
    </location>
</feature>
<feature type="region of interest" description="Disordered" evidence="1">
    <location>
        <begin position="1"/>
        <end position="41"/>
    </location>
</feature>
<sequence length="438" mass="50137">MEGPTADQTENEEPTVSPAAPKKKRKSRRPKSKRGKSKPTGFEEYYVDAPMTVEEYETEQSLYNVRVEDALLRFNKNRRIESDRLDVFYKYLSYGGIDVSPKMFAGTDDRGLKELDNEQILYARGLTAIDKDRANLTIDFNIVVKGYLTSYFPFYFNPYNEDMIKLATVTIRSFLSYLLYHDVCPEYKENIEEARKSCDIATKELWKNQQLTASGPGDFNTACSILFGGFEHELYVENSQWKDPEDGKCQMTKAVAQKVLRFGLTVAGSDDLASSFQQMLTGGTLAASKMEDIHGFEVTEVHLLDEEGWKFYQDKAPDLNPVGILFGRTYYDTSEPEFDLSPKEREERAKNDRPLPELTFFLEESLLAHCYPGMKIITTVWEMNCGFHYFEDIIKGYSSIYTPLVNELMIGWKKPRPVSAKGEDEDSDSEDGSEQPEL</sequence>
<dbReference type="RefSeq" id="XP_026599091.1">
    <property type="nucleotide sequence ID" value="XM_026752029.1"/>
</dbReference>
<keyword evidence="3" id="KW-1185">Reference proteome</keyword>
<name>A0A3D8QM80_9EURO</name>
<dbReference type="AlphaFoldDB" id="A0A3D8QM80"/>
<reference evidence="2 3" key="1">
    <citation type="journal article" date="2018" name="IMA Fungus">
        <title>IMA Genome-F 9: Draft genome sequence of Annulohypoxylon stygium, Aspergillus mulundensis, Berkeleyomyces basicola (syn. Thielaviopsis basicola), Ceratocystis smalleyi, two Cercospora beticola strains, Coleophoma cylindrospora, Fusarium fracticaudum, Phialophora cf. hyalina, and Morchella septimelata.</title>
        <authorList>
            <person name="Wingfield B.D."/>
            <person name="Bills G.F."/>
            <person name="Dong Y."/>
            <person name="Huang W."/>
            <person name="Nel W.J."/>
            <person name="Swalarsk-Parry B.S."/>
            <person name="Vaghefi N."/>
            <person name="Wilken P.M."/>
            <person name="An Z."/>
            <person name="de Beer Z.W."/>
            <person name="De Vos L."/>
            <person name="Chen L."/>
            <person name="Duong T.A."/>
            <person name="Gao Y."/>
            <person name="Hammerbacher A."/>
            <person name="Kikkert J.R."/>
            <person name="Li Y."/>
            <person name="Li H."/>
            <person name="Li K."/>
            <person name="Li Q."/>
            <person name="Liu X."/>
            <person name="Ma X."/>
            <person name="Naidoo K."/>
            <person name="Pethybridge S.J."/>
            <person name="Sun J."/>
            <person name="Steenkamp E.T."/>
            <person name="van der Nest M.A."/>
            <person name="van Wyk S."/>
            <person name="Wingfield M.J."/>
            <person name="Xiong C."/>
            <person name="Yue Q."/>
            <person name="Zhang X."/>
        </authorList>
    </citation>
    <scope>NUCLEOTIDE SEQUENCE [LARGE SCALE GENOMIC DNA]</scope>
    <source>
        <strain evidence="2 3">DSM 5745</strain>
    </source>
</reference>
<dbReference type="GeneID" id="38120383"/>
<proteinExistence type="predicted"/>
<evidence type="ECO:0008006" key="4">
    <source>
        <dbReference type="Google" id="ProtNLM"/>
    </source>
</evidence>
<dbReference type="STRING" id="1810919.A0A3D8QM80"/>
<evidence type="ECO:0000313" key="3">
    <source>
        <dbReference type="Proteomes" id="UP000256690"/>
    </source>
</evidence>
<dbReference type="Pfam" id="PF09692">
    <property type="entry name" value="Arb1"/>
    <property type="match status" value="1"/>
</dbReference>
<dbReference type="GO" id="GO:0031047">
    <property type="term" value="P:regulatory ncRNA-mediated gene silencing"/>
    <property type="evidence" value="ECO:0007669"/>
    <property type="project" value="InterPro"/>
</dbReference>
<evidence type="ECO:0000256" key="1">
    <source>
        <dbReference type="SAM" id="MobiDB-lite"/>
    </source>
</evidence>
<dbReference type="OrthoDB" id="435402at2759"/>
<gene>
    <name evidence="2" type="ORF">DSM5745_10013</name>
</gene>
<dbReference type="EMBL" id="PVWQ01000015">
    <property type="protein sequence ID" value="RDW62902.1"/>
    <property type="molecule type" value="Genomic_DNA"/>
</dbReference>
<dbReference type="GO" id="GO:0033167">
    <property type="term" value="C:ARC complex"/>
    <property type="evidence" value="ECO:0007669"/>
    <property type="project" value="InterPro"/>
</dbReference>
<evidence type="ECO:0000313" key="2">
    <source>
        <dbReference type="EMBL" id="RDW62902.1"/>
    </source>
</evidence>
<organism evidence="2 3">
    <name type="scientific">Aspergillus mulundensis</name>
    <dbReference type="NCBI Taxonomy" id="1810919"/>
    <lineage>
        <taxon>Eukaryota</taxon>
        <taxon>Fungi</taxon>
        <taxon>Dikarya</taxon>
        <taxon>Ascomycota</taxon>
        <taxon>Pezizomycotina</taxon>
        <taxon>Eurotiomycetes</taxon>
        <taxon>Eurotiomycetidae</taxon>
        <taxon>Eurotiales</taxon>
        <taxon>Aspergillaceae</taxon>
        <taxon>Aspergillus</taxon>
        <taxon>Aspergillus subgen. Nidulantes</taxon>
    </lineage>
</organism>
<protein>
    <recommendedName>
        <fullName evidence="4">Argonaute complex, subunit Arb1</fullName>
    </recommendedName>
</protein>
<feature type="compositionally biased region" description="Basic residues" evidence="1">
    <location>
        <begin position="21"/>
        <end position="37"/>
    </location>
</feature>
<comment type="caution">
    <text evidence="2">The sequence shown here is derived from an EMBL/GenBank/DDBJ whole genome shotgun (WGS) entry which is preliminary data.</text>
</comment>
<accession>A0A3D8QM80</accession>
<dbReference type="InterPro" id="IPR018606">
    <property type="entry name" value="Arb1"/>
</dbReference>
<dbReference type="Proteomes" id="UP000256690">
    <property type="component" value="Unassembled WGS sequence"/>
</dbReference>
<feature type="compositionally biased region" description="Acidic residues" evidence="1">
    <location>
        <begin position="423"/>
        <end position="438"/>
    </location>
</feature>